<proteinExistence type="predicted"/>
<dbReference type="EMBL" id="AY228468">
    <property type="protein sequence ID" value="AAO74005.1"/>
    <property type="molecule type" value="Genomic_DNA"/>
</dbReference>
<keyword evidence="1" id="KW-0934">Plastid</keyword>
<organism evidence="1">
    <name type="scientific">Pinus koraiensis</name>
    <name type="common">Korean pine</name>
    <dbReference type="NCBI Taxonomy" id="88728"/>
    <lineage>
        <taxon>Eukaryota</taxon>
        <taxon>Viridiplantae</taxon>
        <taxon>Streptophyta</taxon>
        <taxon>Embryophyta</taxon>
        <taxon>Tracheophyta</taxon>
        <taxon>Spermatophyta</taxon>
        <taxon>Pinopsida</taxon>
        <taxon>Pinidae</taxon>
        <taxon>Conifers I</taxon>
        <taxon>Pinales</taxon>
        <taxon>Pinaceae</taxon>
        <taxon>Pinus</taxon>
        <taxon>Pinus subgen. Strobus</taxon>
    </lineage>
</organism>
<name>Q85X58_PINKO</name>
<evidence type="ECO:0000313" key="1">
    <source>
        <dbReference type="EMBL" id="AAO74005.1"/>
    </source>
</evidence>
<geneLocation type="chloroplast" evidence="1"/>
<keyword evidence="1" id="KW-0150">Chloroplast</keyword>
<accession>Q85X58</accession>
<dbReference type="AlphaFoldDB" id="Q85X58"/>
<protein>
    <submittedName>
        <fullName evidence="1">ORF54a</fullName>
    </submittedName>
</protein>
<reference evidence="1" key="1">
    <citation type="submission" date="2007-04" db="EMBL/GenBank/DDBJ databases">
        <authorList>
            <person name="Noh E.W."/>
            <person name="Lee J.S."/>
            <person name="Choi Y.I."/>
            <person name="Han M.S."/>
            <person name="Yi Y.S."/>
            <person name="Han S.U."/>
        </authorList>
    </citation>
    <scope>NUCLEOTIDE SEQUENCE</scope>
</reference>
<sequence>MHCHAQSGYWSWTCQSIKKHSTTTNIYTNPLYLQEYISDLSIMLWSEYYSQSLD</sequence>